<dbReference type="RefSeq" id="WP_157309736.1">
    <property type="nucleotide sequence ID" value="NZ_WRXN01000022.1"/>
</dbReference>
<protein>
    <submittedName>
        <fullName evidence="1">T9SS type A sorting domain-containing protein</fullName>
    </submittedName>
</protein>
<dbReference type="Proteomes" id="UP000461730">
    <property type="component" value="Unassembled WGS sequence"/>
</dbReference>
<sequence>VTLNGTVVNATGTVAGLPAGSYALHITDARGCIKDSTIEIVHLYPELKIESAVAHDIRCFGESGKIDITVSGGNGVYTYSLNGNSYTNGAALGAGVYHLTVTDGKGCSVTYPDALEITAPPAAMSFTTVLSDYNGYNISCVGGDNGYAQVTAAGGYGGYTYALDNNAYSNDAMLAHINAGVHAIRVQDAKGCIVSNNYTFTQSSQAINISLVRKQDVSCANIPAGSLTVAGSGGTGTLQYSLDDTYWQSSPSFNNLIAGNYNVLVTDINSCKSSLSVQVNSTSPAIVTDNINAHDIVCYGEKGTIEIQAHGGTGTLTNEYAWNGNSYTSFSNTTPLETGTYTVRVKDAQGCYSAVSDAITITAPSAPLNAVITTSDYNGMQISCYGLADGGFSIAANGGNGSSYTGYQYSVSNSAYTGNSTYSGLTTGTYTVKIKDSRGCISTQQVTLNQPSAPLSLKVSSIEDLVCGANPTGVINLQSAGGTTPYTYTSSDTWQDAPVISGLTSGDYTVQVKDANGCTAQQSATVKTKYSAISAVADIDSVICYGQSNGAVKLNVTGGDGVYTYEWNTPGKSGTNLPAGTYTVKVTDGKGCFQSFSYEVGQPELLTLQAVAPAICDGLREGTIDAQVNGGIIPYQYSLNDTEWRAGNYYTDLRSGNYRLQVKDANGCIVNKDLTIGTINVMPEVDFLVASRKNAMDTLAITEISVPAPDNVSWTYHPDAQFLGYNEKGTPMIKFTSPGTYWVGMTASFGSCSYSVKKELVISAYDPLAGPGYNMPVHVIDTVMLSPNPNNGQFNFRVKLNRKQQVVAYVYDMNGVIAGKKQYAPTLQIDDSFTVGGTQTGTFILRVITESESRDVRFIISR</sequence>
<dbReference type="InterPro" id="IPR025667">
    <property type="entry name" value="SprB_repeat"/>
</dbReference>
<comment type="caution">
    <text evidence="1">The sequence shown here is derived from an EMBL/GenBank/DDBJ whole genome shotgun (WGS) entry which is preliminary data.</text>
</comment>
<dbReference type="NCBIfam" id="TIGR04183">
    <property type="entry name" value="Por_Secre_tail"/>
    <property type="match status" value="1"/>
</dbReference>
<feature type="non-terminal residue" evidence="1">
    <location>
        <position position="1"/>
    </location>
</feature>
<dbReference type="InterPro" id="IPR026444">
    <property type="entry name" value="Secre_tail"/>
</dbReference>
<dbReference type="Pfam" id="PF13573">
    <property type="entry name" value="SprB"/>
    <property type="match status" value="4"/>
</dbReference>
<dbReference type="EMBL" id="WRXN01000022">
    <property type="protein sequence ID" value="MVT12319.1"/>
    <property type="molecule type" value="Genomic_DNA"/>
</dbReference>
<evidence type="ECO:0000313" key="2">
    <source>
        <dbReference type="Proteomes" id="UP000461730"/>
    </source>
</evidence>
<dbReference type="AlphaFoldDB" id="A0A7K1UD66"/>
<accession>A0A7K1UD66</accession>
<gene>
    <name evidence="1" type="ORF">GO493_28950</name>
</gene>
<name>A0A7K1UD66_9BACT</name>
<evidence type="ECO:0000313" key="1">
    <source>
        <dbReference type="EMBL" id="MVT12319.1"/>
    </source>
</evidence>
<organism evidence="1 2">
    <name type="scientific">Chitinophaga tropicalis</name>
    <dbReference type="NCBI Taxonomy" id="2683588"/>
    <lineage>
        <taxon>Bacteria</taxon>
        <taxon>Pseudomonadati</taxon>
        <taxon>Bacteroidota</taxon>
        <taxon>Chitinophagia</taxon>
        <taxon>Chitinophagales</taxon>
        <taxon>Chitinophagaceae</taxon>
        <taxon>Chitinophaga</taxon>
    </lineage>
</organism>
<reference evidence="1 2" key="1">
    <citation type="submission" date="2019-12" db="EMBL/GenBank/DDBJ databases">
        <title>Chitinophaga sp. strain ysch24 (GDMCC 1.1355), whole genome shotgun sequence.</title>
        <authorList>
            <person name="Zhang X."/>
        </authorList>
    </citation>
    <scope>NUCLEOTIDE SEQUENCE [LARGE SCALE GENOMIC DNA]</scope>
    <source>
        <strain evidence="2">ysch24</strain>
    </source>
</reference>
<proteinExistence type="predicted"/>
<keyword evidence="2" id="KW-1185">Reference proteome</keyword>
<dbReference type="Gene3D" id="2.60.40.740">
    <property type="match status" value="2"/>
</dbReference>